<keyword evidence="2" id="KW-1185">Reference proteome</keyword>
<name>A0A9N8VVY3_9GLOM</name>
<organism evidence="1 2">
    <name type="scientific">Dentiscutata erythropus</name>
    <dbReference type="NCBI Taxonomy" id="1348616"/>
    <lineage>
        <taxon>Eukaryota</taxon>
        <taxon>Fungi</taxon>
        <taxon>Fungi incertae sedis</taxon>
        <taxon>Mucoromycota</taxon>
        <taxon>Glomeromycotina</taxon>
        <taxon>Glomeromycetes</taxon>
        <taxon>Diversisporales</taxon>
        <taxon>Gigasporaceae</taxon>
        <taxon>Dentiscutata</taxon>
    </lineage>
</organism>
<sequence>MNFITQYVPEHPEDSYEDVVKAFQESQGQEKVDTDSRKLINFMNEEEEIVRKAFDRAFQDPSDLSERFMLFINKCSREYKMTKDYYAPYTTLIQASGTGKSKLLKNFAENIMSVYCCLRDFKSSGYPSRSYIANTLLREFENERDAIVTYLAYICTCFQKLQEFNGSRRDWIDEHTNKNSQVDFWKDVEYRITDITRELMKNPTDSEMAEGINKYLYGEKTIKQKGSVKCLFAFDEARTMVNKKVEKETLFYYIRRALKLIHKKSRGRGVSLFELFYLLDTVDINTDFKQVPILKDSEDPQHFFQYGRSLWGALLSPSSETKEFKPERIIELAMDKLIGGKSFILWKKESQNKISIMESLAILGSHLYIDIVPQSRYTSHLIASYMHLCLDISEDHVCFTELINQLSSALKKGVVETGYCGELTARLLLLKAWDDCNKKKHPSGTDLGNDYSHFMTINEFLRSLLADNIYEKIKNRLEESTLCEQFNEDRISYILIQDKNWSTHNKGDNYLLYATAFLSPAYTGIEELPHMPFLSLYLQLGATTEFIDIPKEFVEMRQTRQVISCKRKIKEVLKDYKTDNNETRKEFFKKIRIDYEKEVSGAEITAFREHFQISLGLFGLSLNVYNCLEQFTPVSTTSSSASSNNLTNSLKHLLSAWVNPAIEGNQK</sequence>
<proteinExistence type="predicted"/>
<dbReference type="OrthoDB" id="2432692at2759"/>
<evidence type="ECO:0000313" key="1">
    <source>
        <dbReference type="EMBL" id="CAG8464573.1"/>
    </source>
</evidence>
<dbReference type="AlphaFoldDB" id="A0A9N8VVY3"/>
<dbReference type="PANTHER" id="PTHR33266:SF1">
    <property type="entry name" value="F-BOX DOMAIN-CONTAINING PROTEIN"/>
    <property type="match status" value="1"/>
</dbReference>
<dbReference type="EMBL" id="CAJVPY010000306">
    <property type="protein sequence ID" value="CAG8464573.1"/>
    <property type="molecule type" value="Genomic_DNA"/>
</dbReference>
<reference evidence="1" key="1">
    <citation type="submission" date="2021-06" db="EMBL/GenBank/DDBJ databases">
        <authorList>
            <person name="Kallberg Y."/>
            <person name="Tangrot J."/>
            <person name="Rosling A."/>
        </authorList>
    </citation>
    <scope>NUCLEOTIDE SEQUENCE</scope>
    <source>
        <strain evidence="1">MA453B</strain>
    </source>
</reference>
<dbReference type="PANTHER" id="PTHR33266">
    <property type="entry name" value="CHROMOSOME 15, WHOLE GENOME SHOTGUN SEQUENCE"/>
    <property type="match status" value="1"/>
</dbReference>
<dbReference type="Proteomes" id="UP000789405">
    <property type="component" value="Unassembled WGS sequence"/>
</dbReference>
<evidence type="ECO:0000313" key="2">
    <source>
        <dbReference type="Proteomes" id="UP000789405"/>
    </source>
</evidence>
<accession>A0A9N8VVY3</accession>
<gene>
    <name evidence="1" type="ORF">DERYTH_LOCUS1168</name>
</gene>
<protein>
    <submittedName>
        <fullName evidence="1">26462_t:CDS:1</fullName>
    </submittedName>
</protein>
<comment type="caution">
    <text evidence="1">The sequence shown here is derived from an EMBL/GenBank/DDBJ whole genome shotgun (WGS) entry which is preliminary data.</text>
</comment>